<name>A0ABX7PC80_9BACT</name>
<evidence type="ECO:0000256" key="1">
    <source>
        <dbReference type="ARBA" id="ARBA00022679"/>
    </source>
</evidence>
<feature type="binding site" evidence="5">
    <location>
        <position position="54"/>
    </location>
    <ligand>
        <name>ATP</name>
        <dbReference type="ChEBI" id="CHEBI:30616"/>
    </ligand>
</feature>
<keyword evidence="8" id="KW-0723">Serine/threonine-protein kinase</keyword>
<dbReference type="Gene3D" id="3.30.200.20">
    <property type="entry name" value="Phosphorylase Kinase, domain 1"/>
    <property type="match status" value="1"/>
</dbReference>
<dbReference type="PANTHER" id="PTHR43289:SF6">
    <property type="entry name" value="SERINE_THREONINE-PROTEIN KINASE NEKL-3"/>
    <property type="match status" value="1"/>
</dbReference>
<evidence type="ECO:0000259" key="7">
    <source>
        <dbReference type="PROSITE" id="PS50011"/>
    </source>
</evidence>
<dbReference type="InterPro" id="IPR000719">
    <property type="entry name" value="Prot_kinase_dom"/>
</dbReference>
<feature type="transmembrane region" description="Helical" evidence="6">
    <location>
        <begin position="379"/>
        <end position="400"/>
    </location>
</feature>
<keyword evidence="2 5" id="KW-0547">Nucleotide-binding</keyword>
<dbReference type="InterPro" id="IPR017441">
    <property type="entry name" value="Protein_kinase_ATP_BS"/>
</dbReference>
<evidence type="ECO:0000313" key="8">
    <source>
        <dbReference type="EMBL" id="QSQ28053.1"/>
    </source>
</evidence>
<evidence type="ECO:0000256" key="5">
    <source>
        <dbReference type="PROSITE-ProRule" id="PRU10141"/>
    </source>
</evidence>
<dbReference type="PROSITE" id="PS50011">
    <property type="entry name" value="PROTEIN_KINASE_DOM"/>
    <property type="match status" value="1"/>
</dbReference>
<evidence type="ECO:0000256" key="6">
    <source>
        <dbReference type="SAM" id="Phobius"/>
    </source>
</evidence>
<feature type="domain" description="Protein kinase" evidence="7">
    <location>
        <begin position="24"/>
        <end position="292"/>
    </location>
</feature>
<evidence type="ECO:0000256" key="2">
    <source>
        <dbReference type="ARBA" id="ARBA00022741"/>
    </source>
</evidence>
<organism evidence="8 9">
    <name type="scientific">Pyxidicoccus parkwayensis</name>
    <dbReference type="NCBI Taxonomy" id="2813578"/>
    <lineage>
        <taxon>Bacteria</taxon>
        <taxon>Pseudomonadati</taxon>
        <taxon>Myxococcota</taxon>
        <taxon>Myxococcia</taxon>
        <taxon>Myxococcales</taxon>
        <taxon>Cystobacterineae</taxon>
        <taxon>Myxococcaceae</taxon>
        <taxon>Pyxidicoccus</taxon>
    </lineage>
</organism>
<dbReference type="GO" id="GO:0004674">
    <property type="term" value="F:protein serine/threonine kinase activity"/>
    <property type="evidence" value="ECO:0007669"/>
    <property type="project" value="UniProtKB-KW"/>
</dbReference>
<dbReference type="CDD" id="cd14014">
    <property type="entry name" value="STKc_PknB_like"/>
    <property type="match status" value="1"/>
</dbReference>
<dbReference type="EMBL" id="CP071090">
    <property type="protein sequence ID" value="QSQ28053.1"/>
    <property type="molecule type" value="Genomic_DNA"/>
</dbReference>
<dbReference type="PANTHER" id="PTHR43289">
    <property type="entry name" value="MITOGEN-ACTIVATED PROTEIN KINASE KINASE KINASE 20-RELATED"/>
    <property type="match status" value="1"/>
</dbReference>
<keyword evidence="4 5" id="KW-0067">ATP-binding</keyword>
<sequence length="630" mass="69053">MPLHAENFQVYPEALGPGTEVGTWRVIERLGVGGFGAVYRVEDMARPGEFYALKLALRPGDQRAEREVTLLMVKAVHPNVVRFHACGRWPHPRTGYLYFVMDWVAGRPLDTWAEEVNPTFRELAQVAGKVALAFAALHGTGVWHRDVKPAHILVRESDSEPVLIDFGIGDYAGAATITEQTVPPGTLHLRSPESVRFHRENHGRPGARYEYQRTDDLYALGISLYRAVTGHYPFPLHLPPDMLYLAIEGQTPPAPADFNPRTPRALSDVIMRLMAKKPQERYPTGAELHAALMAAASFGQSSTWEASLFEWEEERGTEQEPGAATRRRIRRPEWPTHSATAPAPRLVIAHALPLRDVVEVGQEPLAGEPLVRQRLLSPVLVVAVLLMVSVGLAAWGIWLWEPGSASNARGPEPRSDEVSLRVSLREVAPVETLPEAVPATAPLMVEATAVAAAPPAALTKEDAPVMKESKSSASALKVGMKAMSVAGACLNLACSGPQVRSAPPPEDCPPGAMEAMNELGIKRGNAQVFVFDVIKGEPHVITVHEGNTTVRLGDEWKGLRGGGLLYGKLHLSDRVYGRFTWLRTQDRTYPVCIELLSSRRERGLERKPGSDADSALIWTTGYANPVDHFE</sequence>
<keyword evidence="1" id="KW-0808">Transferase</keyword>
<dbReference type="PROSITE" id="PS00107">
    <property type="entry name" value="PROTEIN_KINASE_ATP"/>
    <property type="match status" value="1"/>
</dbReference>
<gene>
    <name evidence="8" type="ORF">JY651_10220</name>
</gene>
<protein>
    <submittedName>
        <fullName evidence="8">Serine/threonine protein kinase</fullName>
    </submittedName>
</protein>
<keyword evidence="6" id="KW-0472">Membrane</keyword>
<accession>A0ABX7PC80</accession>
<dbReference type="Proteomes" id="UP000662747">
    <property type="component" value="Chromosome"/>
</dbReference>
<dbReference type="SUPFAM" id="SSF56112">
    <property type="entry name" value="Protein kinase-like (PK-like)"/>
    <property type="match status" value="1"/>
</dbReference>
<dbReference type="Pfam" id="PF00069">
    <property type="entry name" value="Pkinase"/>
    <property type="match status" value="1"/>
</dbReference>
<reference evidence="8 9" key="1">
    <citation type="submission" date="2021-02" db="EMBL/GenBank/DDBJ databases">
        <title>De Novo genome assembly of isolated myxobacteria.</title>
        <authorList>
            <person name="Stevens D.C."/>
        </authorList>
    </citation>
    <scope>NUCLEOTIDE SEQUENCE [LARGE SCALE GENOMIC DNA]</scope>
    <source>
        <strain evidence="9">SCPEA02</strain>
    </source>
</reference>
<keyword evidence="9" id="KW-1185">Reference proteome</keyword>
<keyword evidence="3 8" id="KW-0418">Kinase</keyword>
<evidence type="ECO:0000313" key="9">
    <source>
        <dbReference type="Proteomes" id="UP000662747"/>
    </source>
</evidence>
<evidence type="ECO:0000256" key="3">
    <source>
        <dbReference type="ARBA" id="ARBA00022777"/>
    </source>
</evidence>
<keyword evidence="6" id="KW-0812">Transmembrane</keyword>
<proteinExistence type="predicted"/>
<dbReference type="InterPro" id="IPR011009">
    <property type="entry name" value="Kinase-like_dom_sf"/>
</dbReference>
<dbReference type="Gene3D" id="1.10.510.10">
    <property type="entry name" value="Transferase(Phosphotransferase) domain 1"/>
    <property type="match status" value="1"/>
</dbReference>
<evidence type="ECO:0000256" key="4">
    <source>
        <dbReference type="ARBA" id="ARBA00022840"/>
    </source>
</evidence>
<keyword evidence="6" id="KW-1133">Transmembrane helix</keyword>